<evidence type="ECO:0000313" key="4">
    <source>
        <dbReference type="Proteomes" id="UP000762110"/>
    </source>
</evidence>
<name>A0ABX2DFX5_9SPHI</name>
<feature type="chain" id="PRO_5045500614" description="DUF4129 domain-containing protein" evidence="2">
    <location>
        <begin position="20"/>
        <end position="245"/>
    </location>
</feature>
<comment type="caution">
    <text evidence="3">The sequence shown here is derived from an EMBL/GenBank/DDBJ whole genome shotgun (WGS) entry which is preliminary data.</text>
</comment>
<protein>
    <recommendedName>
        <fullName evidence="5">DUF4129 domain-containing protein</fullName>
    </recommendedName>
</protein>
<keyword evidence="2" id="KW-0732">Signal</keyword>
<dbReference type="Proteomes" id="UP000762110">
    <property type="component" value="Unassembled WGS sequence"/>
</dbReference>
<gene>
    <name evidence="3" type="ORF">HQN85_09045</name>
</gene>
<sequence>MRSILVFLIFFIWANTVQATAVEKPVVKPVIKKGFVLKTDSSTIDLRKFDETAVKKYSKQKEFIYDDVAPQSLSLWDRFWRWFWRLINKIFSGGITGSIIKYILIAVVIAIVVFVVIKLIGIDYKFLIGKSKTVTVPFEESLENIHEIDFDEQIDFALQNKNYRLAVRLLYLKTLKKLSDKELINWQPEKTNQAYVLELENENYKQEFNVLTNQFEYIWYGEFFIDKLDFDSINQSFLQFNQKMI</sequence>
<organism evidence="3 4">
    <name type="scientific">Pedobacter boryungensis</name>
    <dbReference type="NCBI Taxonomy" id="869962"/>
    <lineage>
        <taxon>Bacteria</taxon>
        <taxon>Pseudomonadati</taxon>
        <taxon>Bacteroidota</taxon>
        <taxon>Sphingobacteriia</taxon>
        <taxon>Sphingobacteriales</taxon>
        <taxon>Sphingobacteriaceae</taxon>
        <taxon>Pedobacter</taxon>
    </lineage>
</organism>
<feature type="signal peptide" evidence="2">
    <location>
        <begin position="1"/>
        <end position="19"/>
    </location>
</feature>
<keyword evidence="4" id="KW-1185">Reference proteome</keyword>
<keyword evidence="1" id="KW-0472">Membrane</keyword>
<reference evidence="3 4" key="1">
    <citation type="submission" date="2020-05" db="EMBL/GenBank/DDBJ databases">
        <title>Description of Pedobacter foliorum sp. nov.</title>
        <authorList>
            <person name="Qi S."/>
            <person name="Carlier A."/>
            <person name="Cnockaert M."/>
            <person name="Vandamme P."/>
        </authorList>
    </citation>
    <scope>NUCLEOTIDE SEQUENCE [LARGE SCALE GENOMIC DNA]</scope>
    <source>
        <strain evidence="3 4">LMG 31300</strain>
    </source>
</reference>
<keyword evidence="1" id="KW-0812">Transmembrane</keyword>
<dbReference type="EMBL" id="JABMKV010000002">
    <property type="protein sequence ID" value="NQX31871.1"/>
    <property type="molecule type" value="Genomic_DNA"/>
</dbReference>
<proteinExistence type="predicted"/>
<evidence type="ECO:0000313" key="3">
    <source>
        <dbReference type="EMBL" id="NQX31871.1"/>
    </source>
</evidence>
<dbReference type="RefSeq" id="WP_173271411.1">
    <property type="nucleotide sequence ID" value="NZ_JABMKV010000002.1"/>
</dbReference>
<evidence type="ECO:0000256" key="1">
    <source>
        <dbReference type="SAM" id="Phobius"/>
    </source>
</evidence>
<evidence type="ECO:0008006" key="5">
    <source>
        <dbReference type="Google" id="ProtNLM"/>
    </source>
</evidence>
<keyword evidence="1" id="KW-1133">Transmembrane helix</keyword>
<accession>A0ABX2DFX5</accession>
<feature type="transmembrane region" description="Helical" evidence="1">
    <location>
        <begin position="99"/>
        <end position="122"/>
    </location>
</feature>
<evidence type="ECO:0000256" key="2">
    <source>
        <dbReference type="SAM" id="SignalP"/>
    </source>
</evidence>